<dbReference type="HAMAP" id="MF_00795">
    <property type="entry name" value="CutC"/>
    <property type="match status" value="1"/>
</dbReference>
<accession>A0A933NVJ2</accession>
<evidence type="ECO:0000313" key="3">
    <source>
        <dbReference type="EMBL" id="MBI4920884.1"/>
    </source>
</evidence>
<dbReference type="GO" id="GO:0005737">
    <property type="term" value="C:cytoplasm"/>
    <property type="evidence" value="ECO:0007669"/>
    <property type="project" value="UniProtKB-SubCell"/>
</dbReference>
<dbReference type="Proteomes" id="UP000782610">
    <property type="component" value="Unassembled WGS sequence"/>
</dbReference>
<dbReference type="EMBL" id="JACRAF010000015">
    <property type="protein sequence ID" value="MBI4920884.1"/>
    <property type="molecule type" value="Genomic_DNA"/>
</dbReference>
<dbReference type="FunFam" id="3.20.20.380:FF:000001">
    <property type="entry name" value="Copper homeostasis protein CutC"/>
    <property type="match status" value="1"/>
</dbReference>
<comment type="caution">
    <text evidence="3">The sequence shown here is derived from an EMBL/GenBank/DDBJ whole genome shotgun (WGS) entry which is preliminary data.</text>
</comment>
<dbReference type="PANTHER" id="PTHR12598">
    <property type="entry name" value="COPPER HOMEOSTASIS PROTEIN CUTC"/>
    <property type="match status" value="1"/>
</dbReference>
<evidence type="ECO:0000256" key="1">
    <source>
        <dbReference type="ARBA" id="ARBA00007768"/>
    </source>
</evidence>
<evidence type="ECO:0000256" key="2">
    <source>
        <dbReference type="HAMAP-Rule" id="MF_00795"/>
    </source>
</evidence>
<keyword evidence="2" id="KW-0963">Cytoplasm</keyword>
<dbReference type="SUPFAM" id="SSF110395">
    <property type="entry name" value="CutC-like"/>
    <property type="match status" value="1"/>
</dbReference>
<gene>
    <name evidence="2" type="primary">cutC</name>
    <name evidence="3" type="ORF">HY834_03985</name>
</gene>
<protein>
    <recommendedName>
        <fullName evidence="2">PF03932 family protein CutC</fullName>
    </recommendedName>
</protein>
<dbReference type="AlphaFoldDB" id="A0A933NVJ2"/>
<name>A0A933NVJ2_9HYPH</name>
<dbReference type="Gene3D" id="3.20.20.380">
    <property type="entry name" value="Copper homeostasis (CutC) domain"/>
    <property type="match status" value="1"/>
</dbReference>
<organism evidence="3 4">
    <name type="scientific">Devosia nanyangense</name>
    <dbReference type="NCBI Taxonomy" id="1228055"/>
    <lineage>
        <taxon>Bacteria</taxon>
        <taxon>Pseudomonadati</taxon>
        <taxon>Pseudomonadota</taxon>
        <taxon>Alphaproteobacteria</taxon>
        <taxon>Hyphomicrobiales</taxon>
        <taxon>Devosiaceae</taxon>
        <taxon>Devosia</taxon>
    </lineage>
</organism>
<sequence>MPNPIVEICVEGIDGLAAAQAAGADRVELCASLLEGGLTPSLGVIRQALAIATIPFHVIIRPRGGDFLYSALEHQTMLDDVRACREAGVAGVVFGCLTADGRIDEARMRELTEAARPMKITCHRSFDMTRDPEEAIEALVRAGVDRVLTSGQRDTALAGIDILRRSHEAARGRIKIMACGGLDETNIAEVLSRSEADELHFAALTTVPSGMTFRNPHVGMGGTAIEREFEVTLTDTDAVRRTIAAARG</sequence>
<comment type="subcellular location">
    <subcellularLocation>
        <location evidence="2">Cytoplasm</location>
    </subcellularLocation>
</comment>
<dbReference type="Pfam" id="PF03932">
    <property type="entry name" value="CutC"/>
    <property type="match status" value="1"/>
</dbReference>
<evidence type="ECO:0000313" key="4">
    <source>
        <dbReference type="Proteomes" id="UP000782610"/>
    </source>
</evidence>
<reference evidence="3" key="1">
    <citation type="submission" date="2020-07" db="EMBL/GenBank/DDBJ databases">
        <title>Huge and variable diversity of episymbiotic CPR bacteria and DPANN archaea in groundwater ecosystems.</title>
        <authorList>
            <person name="He C.Y."/>
            <person name="Keren R."/>
            <person name="Whittaker M."/>
            <person name="Farag I.F."/>
            <person name="Doudna J."/>
            <person name="Cate J.H.D."/>
            <person name="Banfield J.F."/>
        </authorList>
    </citation>
    <scope>NUCLEOTIDE SEQUENCE</scope>
    <source>
        <strain evidence="3">NC_groundwater_1586_Pr3_B-0.1um_66_15</strain>
    </source>
</reference>
<comment type="similarity">
    <text evidence="1 2">Belongs to the CutC family.</text>
</comment>
<proteinExistence type="inferred from homology"/>
<dbReference type="InterPro" id="IPR036822">
    <property type="entry name" value="CutC-like_dom_sf"/>
</dbReference>
<comment type="caution">
    <text evidence="2">Once thought to be involved in copper homeostasis, experiments in E.coli have shown this is not the case.</text>
</comment>
<dbReference type="GO" id="GO:0005507">
    <property type="term" value="F:copper ion binding"/>
    <property type="evidence" value="ECO:0007669"/>
    <property type="project" value="TreeGrafter"/>
</dbReference>
<dbReference type="InterPro" id="IPR005627">
    <property type="entry name" value="CutC-like"/>
</dbReference>
<dbReference type="PANTHER" id="PTHR12598:SF0">
    <property type="entry name" value="COPPER HOMEOSTASIS PROTEIN CUTC HOMOLOG"/>
    <property type="match status" value="1"/>
</dbReference>